<dbReference type="OrthoDB" id="1651040at2"/>
<sequence length="143" mass="17782">MEKKLTLKQKDYIVRKIYKTYQKAQLDILYLTQHYNYYPQVDMFKVKDSSTVYHGDEKMVQQIERKQRLENYVEMIHQVHTHLSHETYDFIEHEYINYYESSWWMTFYSRASYYRLKHRALDEFMDCISIFWSEEDILSLLDA</sequence>
<keyword evidence="2" id="KW-1185">Reference proteome</keyword>
<accession>A0A1Y4T636</accession>
<comment type="caution">
    <text evidence="1">The sequence shown here is derived from an EMBL/GenBank/DDBJ whole genome shotgun (WGS) entry which is preliminary data.</text>
</comment>
<dbReference type="NCBIfam" id="NF045770">
    <property type="entry name" value="MPN403_MG284_C"/>
    <property type="match status" value="1"/>
</dbReference>
<name>A0A1Y4T636_9FIRM</name>
<organism evidence="1 2">
    <name type="scientific">Massilimicrobiota timonensis</name>
    <dbReference type="NCBI Taxonomy" id="1776392"/>
    <lineage>
        <taxon>Bacteria</taxon>
        <taxon>Bacillati</taxon>
        <taxon>Bacillota</taxon>
        <taxon>Erysipelotrichia</taxon>
        <taxon>Erysipelotrichales</taxon>
        <taxon>Erysipelotrichaceae</taxon>
        <taxon>Massilimicrobiota</taxon>
    </lineage>
</organism>
<dbReference type="EMBL" id="NFLJ01000002">
    <property type="protein sequence ID" value="OUQ36413.1"/>
    <property type="molecule type" value="Genomic_DNA"/>
</dbReference>
<evidence type="ECO:0000313" key="2">
    <source>
        <dbReference type="Proteomes" id="UP000195305"/>
    </source>
</evidence>
<dbReference type="Proteomes" id="UP000195305">
    <property type="component" value="Unassembled WGS sequence"/>
</dbReference>
<evidence type="ECO:0000313" key="1">
    <source>
        <dbReference type="EMBL" id="OUQ36413.1"/>
    </source>
</evidence>
<reference evidence="1 2" key="1">
    <citation type="journal article" date="2018" name="BMC Genomics">
        <title>Whole genome sequencing and function prediction of 133 gut anaerobes isolated from chicken caecum in pure cultures.</title>
        <authorList>
            <person name="Medvecky M."/>
            <person name="Cejkova D."/>
            <person name="Polansky O."/>
            <person name="Karasova D."/>
            <person name="Kubasova T."/>
            <person name="Cizek A."/>
            <person name="Rychlik I."/>
        </authorList>
    </citation>
    <scope>NUCLEOTIDE SEQUENCE [LARGE SCALE GENOMIC DNA]</scope>
    <source>
        <strain evidence="1 2">An13</strain>
    </source>
</reference>
<dbReference type="InterPro" id="IPR058231">
    <property type="entry name" value="MG284-like_C"/>
</dbReference>
<proteinExistence type="predicted"/>
<dbReference type="RefSeq" id="WP_087356967.1">
    <property type="nucleotide sequence ID" value="NZ_AP031415.1"/>
</dbReference>
<protein>
    <submittedName>
        <fullName evidence="1">Uncharacterized protein</fullName>
    </submittedName>
</protein>
<dbReference type="AlphaFoldDB" id="A0A1Y4T636"/>
<gene>
    <name evidence="1" type="ORF">B5E75_01055</name>
</gene>